<proteinExistence type="predicted"/>
<feature type="signal peptide" evidence="2">
    <location>
        <begin position="1"/>
        <end position="25"/>
    </location>
</feature>
<sequence>MRVTRHALFLVWAVLVGTAGTPAPGAAGPDEPPRPVPAGAVPFVPSEPGGPAPGADPESPSTRGFTGPAQLAAMRAGAAPDPPADPCDRVGPLAWGVVGVRGFAPGGRTAPNGVGYKALFALDLDFNIWLWRGQRVYAYNDSSFWGQRAAPGITNPTQGAFDFSKRELDETIGVAWNYYQRLEARVFAYSFNNLNRGTSTSQPSGFLDGVGIENRWYIGGSYPDLGRPGFDVARATFVSAGYYPTKEMADMDGNGFKPGAFARAYLTLDVFGPRYYLYADTQMIDERVAKPRILSIDTGFAGRPFRKLPYLEFRLGTADVFDFHLREWALTGYGAIRFIF</sequence>
<evidence type="ECO:0000256" key="1">
    <source>
        <dbReference type="SAM" id="MobiDB-lite"/>
    </source>
</evidence>
<evidence type="ECO:0000313" key="3">
    <source>
        <dbReference type="EMBL" id="QJX01295.1"/>
    </source>
</evidence>
<name>A0A6M5Z6I0_9BACT</name>
<feature type="compositionally biased region" description="Low complexity" evidence="1">
    <location>
        <begin position="46"/>
        <end position="61"/>
    </location>
</feature>
<protein>
    <submittedName>
        <fullName evidence="3">Uncharacterized protein</fullName>
    </submittedName>
</protein>
<keyword evidence="4" id="KW-1185">Reference proteome</keyword>
<accession>A0A6M5Z6I0</accession>
<keyword evidence="2" id="KW-0732">Signal</keyword>
<feature type="region of interest" description="Disordered" evidence="1">
    <location>
        <begin position="23"/>
        <end position="67"/>
    </location>
</feature>
<organism evidence="3 4">
    <name type="scientific">Frigoriglobus tundricola</name>
    <dbReference type="NCBI Taxonomy" id="2774151"/>
    <lineage>
        <taxon>Bacteria</taxon>
        <taxon>Pseudomonadati</taxon>
        <taxon>Planctomycetota</taxon>
        <taxon>Planctomycetia</taxon>
        <taxon>Gemmatales</taxon>
        <taxon>Gemmataceae</taxon>
        <taxon>Frigoriglobus</taxon>
    </lineage>
</organism>
<feature type="chain" id="PRO_5027047515" evidence="2">
    <location>
        <begin position="26"/>
        <end position="340"/>
    </location>
</feature>
<reference evidence="4" key="1">
    <citation type="submission" date="2020-05" db="EMBL/GenBank/DDBJ databases">
        <title>Frigoriglobus tundricola gen. nov., sp. nov., a psychrotolerant cellulolytic planctomycete of the family Gemmataceae with two divergent copies of 16S rRNA gene.</title>
        <authorList>
            <person name="Kulichevskaya I.S."/>
            <person name="Ivanova A.A."/>
            <person name="Naumoff D.G."/>
            <person name="Beletsky A.V."/>
            <person name="Rijpstra W.I.C."/>
            <person name="Sinninghe Damste J.S."/>
            <person name="Mardanov A.V."/>
            <person name="Ravin N.V."/>
            <person name="Dedysh S.N."/>
        </authorList>
    </citation>
    <scope>NUCLEOTIDE SEQUENCE [LARGE SCALE GENOMIC DNA]</scope>
    <source>
        <strain evidence="4">PL17</strain>
    </source>
</reference>
<dbReference type="KEGG" id="ftj:FTUN_8937"/>
<evidence type="ECO:0000256" key="2">
    <source>
        <dbReference type="SAM" id="SignalP"/>
    </source>
</evidence>
<gene>
    <name evidence="3" type="ORF">FTUN_8937</name>
</gene>
<dbReference type="EMBL" id="CP053452">
    <property type="protein sequence ID" value="QJX01295.1"/>
    <property type="molecule type" value="Genomic_DNA"/>
</dbReference>
<evidence type="ECO:0000313" key="4">
    <source>
        <dbReference type="Proteomes" id="UP000503447"/>
    </source>
</evidence>
<dbReference type="AlphaFoldDB" id="A0A6M5Z6I0"/>
<dbReference type="Proteomes" id="UP000503447">
    <property type="component" value="Chromosome"/>
</dbReference>